<keyword evidence="3" id="KW-1185">Reference proteome</keyword>
<gene>
    <name evidence="2" type="ORF">E2C01_039456</name>
</gene>
<sequence>MLLLLLLLLVLVVVVVVAVGVVTVVVELVMAARGGSEMDVGGTAEKDEGRRGTARGDERQQRRRGWRLLSVIQAS</sequence>
<comment type="caution">
    <text evidence="2">The sequence shown here is derived from an EMBL/GenBank/DDBJ whole genome shotgun (WGS) entry which is preliminary data.</text>
</comment>
<evidence type="ECO:0000256" key="1">
    <source>
        <dbReference type="SAM" id="MobiDB-lite"/>
    </source>
</evidence>
<protein>
    <submittedName>
        <fullName evidence="2">Uncharacterized protein</fullName>
    </submittedName>
</protein>
<dbReference type="EMBL" id="VSRR010006876">
    <property type="protein sequence ID" value="MPC45750.1"/>
    <property type="molecule type" value="Genomic_DNA"/>
</dbReference>
<dbReference type="Proteomes" id="UP000324222">
    <property type="component" value="Unassembled WGS sequence"/>
</dbReference>
<organism evidence="2 3">
    <name type="scientific">Portunus trituberculatus</name>
    <name type="common">Swimming crab</name>
    <name type="synonym">Neptunus trituberculatus</name>
    <dbReference type="NCBI Taxonomy" id="210409"/>
    <lineage>
        <taxon>Eukaryota</taxon>
        <taxon>Metazoa</taxon>
        <taxon>Ecdysozoa</taxon>
        <taxon>Arthropoda</taxon>
        <taxon>Crustacea</taxon>
        <taxon>Multicrustacea</taxon>
        <taxon>Malacostraca</taxon>
        <taxon>Eumalacostraca</taxon>
        <taxon>Eucarida</taxon>
        <taxon>Decapoda</taxon>
        <taxon>Pleocyemata</taxon>
        <taxon>Brachyura</taxon>
        <taxon>Eubrachyura</taxon>
        <taxon>Portunoidea</taxon>
        <taxon>Portunidae</taxon>
        <taxon>Portuninae</taxon>
        <taxon>Portunus</taxon>
    </lineage>
</organism>
<dbReference type="AlphaFoldDB" id="A0A5B7FDP3"/>
<evidence type="ECO:0000313" key="2">
    <source>
        <dbReference type="EMBL" id="MPC45750.1"/>
    </source>
</evidence>
<proteinExistence type="predicted"/>
<evidence type="ECO:0000313" key="3">
    <source>
        <dbReference type="Proteomes" id="UP000324222"/>
    </source>
</evidence>
<accession>A0A5B7FDP3</accession>
<feature type="compositionally biased region" description="Basic and acidic residues" evidence="1">
    <location>
        <begin position="44"/>
        <end position="60"/>
    </location>
</feature>
<reference evidence="2 3" key="1">
    <citation type="submission" date="2019-05" db="EMBL/GenBank/DDBJ databases">
        <title>Another draft genome of Portunus trituberculatus and its Hox gene families provides insights of decapod evolution.</title>
        <authorList>
            <person name="Jeong J.-H."/>
            <person name="Song I."/>
            <person name="Kim S."/>
            <person name="Choi T."/>
            <person name="Kim D."/>
            <person name="Ryu S."/>
            <person name="Kim W."/>
        </authorList>
    </citation>
    <scope>NUCLEOTIDE SEQUENCE [LARGE SCALE GENOMIC DNA]</scope>
    <source>
        <tissue evidence="2">Muscle</tissue>
    </source>
</reference>
<name>A0A5B7FDP3_PORTR</name>
<feature type="region of interest" description="Disordered" evidence="1">
    <location>
        <begin position="37"/>
        <end position="62"/>
    </location>
</feature>